<dbReference type="PANTHER" id="PTHR42913:SF9">
    <property type="entry name" value="SLR1591 PROTEIN"/>
    <property type="match status" value="1"/>
</dbReference>
<keyword evidence="7" id="KW-1185">Reference proteome</keyword>
<comment type="cofactor">
    <cofactor evidence="1">
        <name>FAD</name>
        <dbReference type="ChEBI" id="CHEBI:57692"/>
    </cofactor>
</comment>
<name>A0ABS6SN00_9SPHN</name>
<dbReference type="InterPro" id="IPR051169">
    <property type="entry name" value="NADH-Q_oxidoreductase"/>
</dbReference>
<keyword evidence="4" id="KW-0560">Oxidoreductase</keyword>
<dbReference type="EMBL" id="JAGSPB010000002">
    <property type="protein sequence ID" value="MBV7266370.1"/>
    <property type="molecule type" value="Genomic_DNA"/>
</dbReference>
<dbReference type="Proteomes" id="UP000699975">
    <property type="component" value="Unassembled WGS sequence"/>
</dbReference>
<reference evidence="6 7" key="1">
    <citation type="submission" date="2021-04" db="EMBL/GenBank/DDBJ databases">
        <authorList>
            <person name="Pira H."/>
            <person name="Risdian C."/>
            <person name="Wink J."/>
        </authorList>
    </citation>
    <scope>NUCLEOTIDE SEQUENCE [LARGE SCALE GENOMIC DNA]</scope>
    <source>
        <strain evidence="6 7">WH131</strain>
    </source>
</reference>
<sequence>MSRPALSANKKHVLLIGGGHAHVAVLADWIKHGLPADRATLLTPHPTLRYSGMVPGWISGQYDRDAGLVDIASLARQAGVELVLDWCAVIDPHERIARTRGDRAIAFDIASIDTGGTGRAQSVLGDDPRMIDVRPIDRFVEQFAAWQLNQSGPAKIGVIGGGPGGVELAFALRNREGASGRSEVCLVTGSDGLLPEMSRAVRSKVLAELERQQISVITENAVIRNEALVAGGISLEPVGLIVAALGSAAPEWPGQSGLECDADGLIAVDEFQRSVSHPHMLAVGDVARRMDIEVAHSGVHAVYAGPVLAQTLRAILDNQEPRSSYRPRGRNLYLMSTGNGSAIASYGHVAAQGRWMGRLKHWIDTRWIAKYARLGGNM</sequence>
<evidence type="ECO:0000313" key="6">
    <source>
        <dbReference type="EMBL" id="MBV7266370.1"/>
    </source>
</evidence>
<evidence type="ECO:0000256" key="1">
    <source>
        <dbReference type="ARBA" id="ARBA00001974"/>
    </source>
</evidence>
<keyword evidence="3" id="KW-0274">FAD</keyword>
<evidence type="ECO:0000259" key="5">
    <source>
        <dbReference type="Pfam" id="PF07992"/>
    </source>
</evidence>
<evidence type="ECO:0000256" key="2">
    <source>
        <dbReference type="ARBA" id="ARBA00022630"/>
    </source>
</evidence>
<keyword evidence="2" id="KW-0285">Flavoprotein</keyword>
<evidence type="ECO:0000256" key="4">
    <source>
        <dbReference type="ARBA" id="ARBA00023002"/>
    </source>
</evidence>
<comment type="caution">
    <text evidence="6">The sequence shown here is derived from an EMBL/GenBank/DDBJ whole genome shotgun (WGS) entry which is preliminary data.</text>
</comment>
<organism evidence="6 7">
    <name type="scientific">Erythrobacter ani</name>
    <dbReference type="NCBI Taxonomy" id="2827235"/>
    <lineage>
        <taxon>Bacteria</taxon>
        <taxon>Pseudomonadati</taxon>
        <taxon>Pseudomonadota</taxon>
        <taxon>Alphaproteobacteria</taxon>
        <taxon>Sphingomonadales</taxon>
        <taxon>Erythrobacteraceae</taxon>
        <taxon>Erythrobacter/Porphyrobacter group</taxon>
        <taxon>Erythrobacter</taxon>
    </lineage>
</organism>
<evidence type="ECO:0000256" key="3">
    <source>
        <dbReference type="ARBA" id="ARBA00022827"/>
    </source>
</evidence>
<gene>
    <name evidence="6" type="ORF">KCG45_09285</name>
</gene>
<protein>
    <submittedName>
        <fullName evidence="6">FAD-dependent oxidoreductase</fullName>
    </submittedName>
</protein>
<dbReference type="Pfam" id="PF07992">
    <property type="entry name" value="Pyr_redox_2"/>
    <property type="match status" value="1"/>
</dbReference>
<proteinExistence type="predicted"/>
<evidence type="ECO:0000313" key="7">
    <source>
        <dbReference type="Proteomes" id="UP000699975"/>
    </source>
</evidence>
<dbReference type="InterPro" id="IPR023753">
    <property type="entry name" value="FAD/NAD-binding_dom"/>
</dbReference>
<feature type="domain" description="FAD/NAD(P)-binding" evidence="5">
    <location>
        <begin position="12"/>
        <end position="296"/>
    </location>
</feature>
<accession>A0ABS6SN00</accession>
<dbReference type="PANTHER" id="PTHR42913">
    <property type="entry name" value="APOPTOSIS-INDUCING FACTOR 1"/>
    <property type="match status" value="1"/>
</dbReference>